<name>A0A194X826_MOLSC</name>
<sequence>MAGHDEDDEYDDDDLDALPDNELVELENNAIQFTQAQTQAARAKVPAPSSDYGDEFDDLDIDEEIVIDESRSTPAIVPFHRHIPGQVTQQQQFRQQRYGTINNSNSISQLTNRSRPTPPQFNETIYNRPSIPIPLNDSVVAQQGSQASATSDIKVENLQKQLEEVLKERNALNEQLKAKAGEISIVRSKQETTVKEYERQLTSLRKHNEETLVKQQHALESARNAEKHAVTERDFIRRDLAEESERVRRLNKAREAEKKDGAGTLTTPKKKKALPYRDGFDDDEIEIISPSRISPLRFQKRNPGSPSKPGKRKRKAVESPAGALEVIQPEAQAIETRASALDEEILAKLFIQDGRFDFIGTMLDHRIDANHLRTLEELGKYAFPSAPRDSFQSLILGEIPSLGLKKLSKDLSVDFCIFLISLWKKCMAEKYVDPIHYLIDMLTFALELHTSSIAPNVVDQLLPLIQETVDAVSIPRFKDTIELEAYAKDIDTTPIMHLLYITAQGCMSEPADMKRFWKQIQWKFGLVMLSTNQPEEEYLTMLKLLSTSVTKEGFAAVVGGEEQTLQDTLILERLMYHLNGVILMPNTNEKMCPSQRYRLRLHVLQLLTSMTRSPVVCKAIVTHRDALGGFVSFISDQLDNLYDYKSDSQESARLISLAMRLLYHLVTRYEDIDMQKKLSHIPGGSQKYLLCLSRLHFSEDNFVLEAGIDPDVPACALEMLEMFVSPEEGDAIHDAFSAS</sequence>
<feature type="domain" description="Rad26-like C-terminal" evidence="3">
    <location>
        <begin position="672"/>
        <end position="736"/>
    </location>
</feature>
<dbReference type="InParanoid" id="A0A194X826"/>
<dbReference type="InterPro" id="IPR048380">
    <property type="entry name" value="Rad26-like_N"/>
</dbReference>
<dbReference type="OrthoDB" id="5245063at2759"/>
<dbReference type="InterPro" id="IPR048379">
    <property type="entry name" value="Rad26-like_C"/>
</dbReference>
<dbReference type="AlphaFoldDB" id="A0A194X826"/>
<reference evidence="5 6" key="1">
    <citation type="submission" date="2015-10" db="EMBL/GenBank/DDBJ databases">
        <title>Full genome of DAOMC 229536 Phialocephala scopiformis, a fungal endophyte of spruce producing the potent anti-insectan compound rugulosin.</title>
        <authorList>
            <consortium name="DOE Joint Genome Institute"/>
            <person name="Walker A.K."/>
            <person name="Frasz S.L."/>
            <person name="Seifert K.A."/>
            <person name="Miller J.D."/>
            <person name="Mondo S.J."/>
            <person name="Labutti K."/>
            <person name="Lipzen A."/>
            <person name="Dockter R."/>
            <person name="Kennedy M."/>
            <person name="Grigoriev I.V."/>
            <person name="Spatafora J.W."/>
        </authorList>
    </citation>
    <scope>NUCLEOTIDE SEQUENCE [LARGE SCALE GENOMIC DNA]</scope>
    <source>
        <strain evidence="5 6">CBS 120377</strain>
    </source>
</reference>
<dbReference type="GeneID" id="28822858"/>
<keyword evidence="6" id="KW-1185">Reference proteome</keyword>
<evidence type="ECO:0000259" key="3">
    <source>
        <dbReference type="Pfam" id="PF21046"/>
    </source>
</evidence>
<dbReference type="RefSeq" id="XP_018070673.1">
    <property type="nucleotide sequence ID" value="XM_018213132.1"/>
</dbReference>
<feature type="region of interest" description="Disordered" evidence="1">
    <location>
        <begin position="1"/>
        <end position="20"/>
    </location>
</feature>
<feature type="compositionally biased region" description="Basic and acidic residues" evidence="1">
    <location>
        <begin position="244"/>
        <end position="261"/>
    </location>
</feature>
<evidence type="ECO:0000256" key="1">
    <source>
        <dbReference type="SAM" id="MobiDB-lite"/>
    </source>
</evidence>
<dbReference type="InterPro" id="IPR022093">
    <property type="entry name" value="Rad26-like_helical"/>
</dbReference>
<dbReference type="STRING" id="149040.A0A194X826"/>
<proteinExistence type="predicted"/>
<feature type="region of interest" description="Disordered" evidence="1">
    <location>
        <begin position="102"/>
        <end position="122"/>
    </location>
</feature>
<dbReference type="Pfam" id="PF21048">
    <property type="entry name" value="Rad26-like_N"/>
    <property type="match status" value="1"/>
</dbReference>
<gene>
    <name evidence="5" type="ORF">LY89DRAFT_669845</name>
</gene>
<organism evidence="5 6">
    <name type="scientific">Mollisia scopiformis</name>
    <name type="common">Conifer needle endophyte fungus</name>
    <name type="synonym">Phialocephala scopiformis</name>
    <dbReference type="NCBI Taxonomy" id="149040"/>
    <lineage>
        <taxon>Eukaryota</taxon>
        <taxon>Fungi</taxon>
        <taxon>Dikarya</taxon>
        <taxon>Ascomycota</taxon>
        <taxon>Pezizomycotina</taxon>
        <taxon>Leotiomycetes</taxon>
        <taxon>Helotiales</taxon>
        <taxon>Mollisiaceae</taxon>
        <taxon>Mollisia</taxon>
    </lineage>
</organism>
<feature type="region of interest" description="Disordered" evidence="1">
    <location>
        <begin position="292"/>
        <end position="321"/>
    </location>
</feature>
<protein>
    <recommendedName>
        <fullName evidence="7">DNA repair protein Rad26</fullName>
    </recommendedName>
</protein>
<dbReference type="EMBL" id="KQ947416">
    <property type="protein sequence ID" value="KUJ16318.1"/>
    <property type="molecule type" value="Genomic_DNA"/>
</dbReference>
<feature type="domain" description="Rad26-like N-terminal" evidence="4">
    <location>
        <begin position="358"/>
        <end position="406"/>
    </location>
</feature>
<dbReference type="KEGG" id="psco:LY89DRAFT_669845"/>
<dbReference type="Pfam" id="PF12331">
    <property type="entry name" value="Rad26-like_helical_rpts"/>
    <property type="match status" value="1"/>
</dbReference>
<evidence type="ECO:0008006" key="7">
    <source>
        <dbReference type="Google" id="ProtNLM"/>
    </source>
</evidence>
<feature type="domain" description="Rad26-like helical repeats" evidence="2">
    <location>
        <begin position="464"/>
        <end position="666"/>
    </location>
</feature>
<evidence type="ECO:0000259" key="4">
    <source>
        <dbReference type="Pfam" id="PF21048"/>
    </source>
</evidence>
<dbReference type="Proteomes" id="UP000070700">
    <property type="component" value="Unassembled WGS sequence"/>
</dbReference>
<dbReference type="Pfam" id="PF21046">
    <property type="entry name" value="Rad26-like_C"/>
    <property type="match status" value="1"/>
</dbReference>
<feature type="region of interest" description="Disordered" evidence="1">
    <location>
        <begin position="244"/>
        <end position="277"/>
    </location>
</feature>
<evidence type="ECO:0000313" key="5">
    <source>
        <dbReference type="EMBL" id="KUJ16318.1"/>
    </source>
</evidence>
<evidence type="ECO:0000259" key="2">
    <source>
        <dbReference type="Pfam" id="PF12331"/>
    </source>
</evidence>
<evidence type="ECO:0000313" key="6">
    <source>
        <dbReference type="Proteomes" id="UP000070700"/>
    </source>
</evidence>
<accession>A0A194X826</accession>